<dbReference type="RefSeq" id="WP_310025925.1">
    <property type="nucleotide sequence ID" value="NZ_JAVDVI010000006.1"/>
</dbReference>
<evidence type="ECO:0000313" key="1">
    <source>
        <dbReference type="EMBL" id="MDR6967683.1"/>
    </source>
</evidence>
<reference evidence="1 2" key="1">
    <citation type="submission" date="2023-07" db="EMBL/GenBank/DDBJ databases">
        <title>Sorghum-associated microbial communities from plants grown in Nebraska, USA.</title>
        <authorList>
            <person name="Schachtman D."/>
        </authorList>
    </citation>
    <scope>NUCLEOTIDE SEQUENCE [LARGE SCALE GENOMIC DNA]</scope>
    <source>
        <strain evidence="1 2">3773</strain>
    </source>
</reference>
<dbReference type="InterPro" id="IPR016181">
    <property type="entry name" value="Acyl_CoA_acyltransferase"/>
</dbReference>
<evidence type="ECO:0000313" key="2">
    <source>
        <dbReference type="Proteomes" id="UP001255185"/>
    </source>
</evidence>
<dbReference type="Proteomes" id="UP001255185">
    <property type="component" value="Unassembled WGS sequence"/>
</dbReference>
<comment type="caution">
    <text evidence="1">The sequence shown here is derived from an EMBL/GenBank/DDBJ whole genome shotgun (WGS) entry which is preliminary data.</text>
</comment>
<protein>
    <submittedName>
        <fullName evidence="1">RimJ/RimL family protein N-acetyltransferase</fullName>
    </submittedName>
</protein>
<gene>
    <name evidence="1" type="ORF">J2X31_001695</name>
</gene>
<dbReference type="Gene3D" id="3.40.630.30">
    <property type="match status" value="1"/>
</dbReference>
<keyword evidence="2" id="KW-1185">Reference proteome</keyword>
<dbReference type="EMBL" id="JAVDVI010000006">
    <property type="protein sequence ID" value="MDR6967683.1"/>
    <property type="molecule type" value="Genomic_DNA"/>
</dbReference>
<sequence length="75" mass="8938">MLTLHFSPFPILETERLLFRRVSKNDVKEILELRSNPETMKYIPRPLLKTIEDAIGHYKMIDEFNPKIIVQKLDI</sequence>
<name>A0ABU1TP91_9FLAO</name>
<dbReference type="SUPFAM" id="SSF55729">
    <property type="entry name" value="Acyl-CoA N-acyltransferases (Nat)"/>
    <property type="match status" value="1"/>
</dbReference>
<accession>A0ABU1TP91</accession>
<organism evidence="1 2">
    <name type="scientific">Flavobacterium arsenatis</name>
    <dbReference type="NCBI Taxonomy" id="1484332"/>
    <lineage>
        <taxon>Bacteria</taxon>
        <taxon>Pseudomonadati</taxon>
        <taxon>Bacteroidota</taxon>
        <taxon>Flavobacteriia</taxon>
        <taxon>Flavobacteriales</taxon>
        <taxon>Flavobacteriaceae</taxon>
        <taxon>Flavobacterium</taxon>
    </lineage>
</organism>
<proteinExistence type="predicted"/>